<proteinExistence type="predicted"/>
<gene>
    <name evidence="1" type="ORF">GCM10007854_14340</name>
</gene>
<accession>A0ABQ5UYV0</accession>
<evidence type="ECO:0000313" key="2">
    <source>
        <dbReference type="Proteomes" id="UP001161390"/>
    </source>
</evidence>
<organism evidence="1 2">
    <name type="scientific">Algimonas porphyrae</name>
    <dbReference type="NCBI Taxonomy" id="1128113"/>
    <lineage>
        <taxon>Bacteria</taxon>
        <taxon>Pseudomonadati</taxon>
        <taxon>Pseudomonadota</taxon>
        <taxon>Alphaproteobacteria</taxon>
        <taxon>Maricaulales</taxon>
        <taxon>Robiginitomaculaceae</taxon>
        <taxon>Algimonas</taxon>
    </lineage>
</organism>
<reference evidence="1" key="2">
    <citation type="submission" date="2023-01" db="EMBL/GenBank/DDBJ databases">
        <title>Draft genome sequence of Algimonas porphyrae strain NBRC 108216.</title>
        <authorList>
            <person name="Sun Q."/>
            <person name="Mori K."/>
        </authorList>
    </citation>
    <scope>NUCLEOTIDE SEQUENCE</scope>
    <source>
        <strain evidence="1">NBRC 108216</strain>
    </source>
</reference>
<reference evidence="1" key="1">
    <citation type="journal article" date="2014" name="Int. J. Syst. Evol. Microbiol.">
        <title>Complete genome of a new Firmicutes species belonging to the dominant human colonic microbiota ('Ruminococcus bicirculans') reveals two chromosomes and a selective capacity to utilize plant glucans.</title>
        <authorList>
            <consortium name="NISC Comparative Sequencing Program"/>
            <person name="Wegmann U."/>
            <person name="Louis P."/>
            <person name="Goesmann A."/>
            <person name="Henrissat B."/>
            <person name="Duncan S.H."/>
            <person name="Flint H.J."/>
        </authorList>
    </citation>
    <scope>NUCLEOTIDE SEQUENCE</scope>
    <source>
        <strain evidence="1">NBRC 108216</strain>
    </source>
</reference>
<dbReference type="RefSeq" id="WP_284371124.1">
    <property type="nucleotide sequence ID" value="NZ_BSNJ01000003.1"/>
</dbReference>
<protein>
    <submittedName>
        <fullName evidence="1">Uncharacterized protein</fullName>
    </submittedName>
</protein>
<sequence length="149" mass="15949">MAFQDEHDAMSAAITALDPLADAIAARLETSGNAESLRRLTALLTAIVPHILNDEGPSMPILREGEPVFMLCGRDPVAAPLIEAWAYLRSGHVVMAQRSLEQVMSAASHMESQGSGDPQILSAFRIARDCRDYQLEMALGTGRASTADG</sequence>
<comment type="caution">
    <text evidence="1">The sequence shown here is derived from an EMBL/GenBank/DDBJ whole genome shotgun (WGS) entry which is preliminary data.</text>
</comment>
<dbReference type="EMBL" id="BSNJ01000003">
    <property type="protein sequence ID" value="GLQ20479.1"/>
    <property type="molecule type" value="Genomic_DNA"/>
</dbReference>
<keyword evidence="2" id="KW-1185">Reference proteome</keyword>
<name>A0ABQ5UYV0_9PROT</name>
<evidence type="ECO:0000313" key="1">
    <source>
        <dbReference type="EMBL" id="GLQ20479.1"/>
    </source>
</evidence>
<dbReference type="Proteomes" id="UP001161390">
    <property type="component" value="Unassembled WGS sequence"/>
</dbReference>